<dbReference type="SUPFAM" id="SSF69635">
    <property type="entry name" value="Type III secretory system chaperone-like"/>
    <property type="match status" value="1"/>
</dbReference>
<sequence length="131" mass="14889">MSHSTYRELVEGLFNRLGITPLPSEEGVYTLLVDERLRVMIGCYQEQWLQLYCELGPLQPPSDNLFGAQWPAHVQGTLDGQTILWSQYPLALLDQTSLEAWLERFIDDAEARLAPPDCHGSLRASPHLLRI</sequence>
<dbReference type="Gene3D" id="3.30.1460.10">
    <property type="match status" value="1"/>
</dbReference>
<name>A0ABD7EHV2_AERJA</name>
<dbReference type="AlphaFoldDB" id="A0ABD7EHV2"/>
<proteinExistence type="predicted"/>
<organism evidence="1 2">
    <name type="scientific">Aeromonas jandaei</name>
    <dbReference type="NCBI Taxonomy" id="650"/>
    <lineage>
        <taxon>Bacteria</taxon>
        <taxon>Pseudomonadati</taxon>
        <taxon>Pseudomonadota</taxon>
        <taxon>Gammaproteobacteria</taxon>
        <taxon>Aeromonadales</taxon>
        <taxon>Aeromonadaceae</taxon>
        <taxon>Aeromonas</taxon>
    </lineage>
</organism>
<dbReference type="EMBL" id="CP053881">
    <property type="protein sequence ID" value="QWL60836.1"/>
    <property type="molecule type" value="Genomic_DNA"/>
</dbReference>
<evidence type="ECO:0000313" key="2">
    <source>
        <dbReference type="Proteomes" id="UP000679312"/>
    </source>
</evidence>
<evidence type="ECO:0000313" key="1">
    <source>
        <dbReference type="EMBL" id="QWL60836.1"/>
    </source>
</evidence>
<protein>
    <submittedName>
        <fullName evidence="1">CesT family type III secretion system chaperone</fullName>
    </submittedName>
</protein>
<accession>A0ABD7EHV2</accession>
<dbReference type="Pfam" id="PF05932">
    <property type="entry name" value="CesT"/>
    <property type="match status" value="1"/>
</dbReference>
<dbReference type="InterPro" id="IPR010261">
    <property type="entry name" value="Tir_chaperone"/>
</dbReference>
<dbReference type="PRINTS" id="PR01596">
    <property type="entry name" value="SYCECHAPRONE"/>
</dbReference>
<gene>
    <name evidence="1" type="ORF">HQ399_00560</name>
</gene>
<dbReference type="InterPro" id="IPR005416">
    <property type="entry name" value="T3SS_chp_SycE"/>
</dbReference>
<dbReference type="Proteomes" id="UP000679312">
    <property type="component" value="Chromosome"/>
</dbReference>
<reference evidence="1 2" key="1">
    <citation type="journal article" date="2021" name="Front. Microbiol.">
        <title>Prevalence and Genetic Analysis of Chromosomal mcr-3/7 in Aeromonas From U.S. Animal-Derived Samples.</title>
        <authorList>
            <person name="Wang Y."/>
            <person name="Hou N."/>
            <person name="Rasooly R."/>
            <person name="Gu Y."/>
            <person name="He X."/>
        </authorList>
    </citation>
    <scope>NUCLEOTIDE SEQUENCE [LARGE SCALE GENOMIC DNA]</scope>
    <source>
        <strain evidence="1 2">4608</strain>
    </source>
</reference>
<dbReference type="RefSeq" id="WP_041209779.1">
    <property type="nucleotide sequence ID" value="NZ_AP024466.1"/>
</dbReference>